<sequence length="119" mass="13266">MLMRSHGHVASADHHAPQGEGGAWRMGLVDLCYIRRAIHREWSLPSLQLGLASASRAGQESDWIQQRICRWKIAHENGMGIKYIFTDSDLPPAVSRPFLRSRFLCDRVALAGSLPSASE</sequence>
<comment type="caution">
    <text evidence="1">The sequence shown here is derived from an EMBL/GenBank/DDBJ whole genome shotgun (WGS) entry which is preliminary data.</text>
</comment>
<reference evidence="1 2" key="1">
    <citation type="journal article" date="2016" name="Sci. Rep.">
        <title>Insights into Adaptations to a Near-Obligate Nematode Endoparasitic Lifestyle from the Finished Genome of Drechmeria coniospora.</title>
        <authorList>
            <person name="Zhang L."/>
            <person name="Zhou Z."/>
            <person name="Guo Q."/>
            <person name="Fokkens L."/>
            <person name="Miskei M."/>
            <person name="Pocsi I."/>
            <person name="Zhang W."/>
            <person name="Chen M."/>
            <person name="Wang L."/>
            <person name="Sun Y."/>
            <person name="Donzelli B.G."/>
            <person name="Gibson D.M."/>
            <person name="Nelson D.R."/>
            <person name="Luo J.G."/>
            <person name="Rep M."/>
            <person name="Liu H."/>
            <person name="Yang S."/>
            <person name="Wang J."/>
            <person name="Krasnoff S.B."/>
            <person name="Xu Y."/>
            <person name="Molnar I."/>
            <person name="Lin M."/>
        </authorList>
    </citation>
    <scope>NUCLEOTIDE SEQUENCE [LARGE SCALE GENOMIC DNA]</scope>
    <source>
        <strain evidence="1 2">ARSEF 6962</strain>
    </source>
</reference>
<organism evidence="1 2">
    <name type="scientific">Drechmeria coniospora</name>
    <name type="common">Nematophagous fungus</name>
    <name type="synonym">Meria coniospora</name>
    <dbReference type="NCBI Taxonomy" id="98403"/>
    <lineage>
        <taxon>Eukaryota</taxon>
        <taxon>Fungi</taxon>
        <taxon>Dikarya</taxon>
        <taxon>Ascomycota</taxon>
        <taxon>Pezizomycotina</taxon>
        <taxon>Sordariomycetes</taxon>
        <taxon>Hypocreomycetidae</taxon>
        <taxon>Hypocreales</taxon>
        <taxon>Ophiocordycipitaceae</taxon>
        <taxon>Drechmeria</taxon>
    </lineage>
</organism>
<name>A0A151GBE1_DRECN</name>
<dbReference type="RefSeq" id="XP_040653725.1">
    <property type="nucleotide sequence ID" value="XM_040803621.1"/>
</dbReference>
<proteinExistence type="predicted"/>
<dbReference type="EMBL" id="LAYC01000003">
    <property type="protein sequence ID" value="KYK54373.1"/>
    <property type="molecule type" value="Genomic_DNA"/>
</dbReference>
<dbReference type="Proteomes" id="UP000076580">
    <property type="component" value="Chromosome 03"/>
</dbReference>
<keyword evidence="2" id="KW-1185">Reference proteome</keyword>
<protein>
    <submittedName>
        <fullName evidence="1">Uncharacterized protein</fullName>
    </submittedName>
</protein>
<gene>
    <name evidence="1" type="ORF">DCS_06331</name>
</gene>
<dbReference type="AlphaFoldDB" id="A0A151GBE1"/>
<accession>A0A151GBE1</accession>
<evidence type="ECO:0000313" key="1">
    <source>
        <dbReference type="EMBL" id="KYK54373.1"/>
    </source>
</evidence>
<dbReference type="GeneID" id="63718974"/>
<dbReference type="InParanoid" id="A0A151GBE1"/>
<evidence type="ECO:0000313" key="2">
    <source>
        <dbReference type="Proteomes" id="UP000076580"/>
    </source>
</evidence>